<keyword evidence="2" id="KW-1185">Reference proteome</keyword>
<evidence type="ECO:0000313" key="2">
    <source>
        <dbReference type="Proteomes" id="UP000293347"/>
    </source>
</evidence>
<dbReference type="Proteomes" id="UP000293347">
    <property type="component" value="Unassembled WGS sequence"/>
</dbReference>
<reference evidence="1 2" key="1">
    <citation type="submission" date="2019-02" db="EMBL/GenBank/DDBJ databases">
        <title>Pedobacter sp. RP-1-14 sp. nov., isolated from Arctic soil.</title>
        <authorList>
            <person name="Dahal R.H."/>
        </authorList>
    </citation>
    <scope>NUCLEOTIDE SEQUENCE [LARGE SCALE GENOMIC DNA]</scope>
    <source>
        <strain evidence="1 2">RP-1-14</strain>
    </source>
</reference>
<comment type="caution">
    <text evidence="1">The sequence shown here is derived from an EMBL/GenBank/DDBJ whole genome shotgun (WGS) entry which is preliminary data.</text>
</comment>
<accession>A0A4R0NQ98</accession>
<dbReference type="RefSeq" id="WP_131593619.1">
    <property type="nucleotide sequence ID" value="NZ_SJSL01000001.1"/>
</dbReference>
<dbReference type="EMBL" id="SJSL01000001">
    <property type="protein sequence ID" value="TCD03220.1"/>
    <property type="molecule type" value="Genomic_DNA"/>
</dbReference>
<organism evidence="1 2">
    <name type="scientific">Pedobacter psychroterrae</name>
    <dbReference type="NCBI Taxonomy" id="2530453"/>
    <lineage>
        <taxon>Bacteria</taxon>
        <taxon>Pseudomonadati</taxon>
        <taxon>Bacteroidota</taxon>
        <taxon>Sphingobacteriia</taxon>
        <taxon>Sphingobacteriales</taxon>
        <taxon>Sphingobacteriaceae</taxon>
        <taxon>Pedobacter</taxon>
    </lineage>
</organism>
<evidence type="ECO:0008006" key="3">
    <source>
        <dbReference type="Google" id="ProtNLM"/>
    </source>
</evidence>
<dbReference type="OrthoDB" id="792524at2"/>
<evidence type="ECO:0000313" key="1">
    <source>
        <dbReference type="EMBL" id="TCD03220.1"/>
    </source>
</evidence>
<dbReference type="Pfam" id="PF13455">
    <property type="entry name" value="MUG113"/>
    <property type="match status" value="1"/>
</dbReference>
<dbReference type="AlphaFoldDB" id="A0A4R0NQ98"/>
<gene>
    <name evidence="1" type="ORF">EZ437_04400</name>
</gene>
<proteinExistence type="predicted"/>
<name>A0A4R0NQ98_9SPHI</name>
<sequence>MSQKKSSLEELELKFLECCFTLSEEDILEFDKEDNGPITNVIAGIDTNCYGVKLYDDRIGLMADMFYINGENGLRGDIISLNLRDPDYFGLLMHFCTVLCRLYPGLNELDIFNTFQKKLRGFLEKSGFFTATNLELKQFEGQNAVMVGLARRGIFKIDFIDKKEFYRNYFNDNFADKHVPGQDYVYLMVNCDTSLIKIGTSKNPAYRERTLHSQEPAIHLIAKWCCSKEIERKLHAMYRQKSARGEWFRLSLGDLAEIEVFMKKELDKWA</sequence>
<protein>
    <recommendedName>
        <fullName evidence="3">Meiotically Up-regulated Gene 113 (MUG113) protein</fullName>
    </recommendedName>
</protein>